<dbReference type="CDD" id="cd01335">
    <property type="entry name" value="Radical_SAM"/>
    <property type="match status" value="1"/>
</dbReference>
<dbReference type="SFLD" id="SFLDS00029">
    <property type="entry name" value="Radical_SAM"/>
    <property type="match status" value="1"/>
</dbReference>
<keyword evidence="6" id="KW-0411">Iron-sulfur</keyword>
<keyword evidence="2" id="KW-0949">S-adenosyl-L-methionine</keyword>
<organism evidence="9">
    <name type="scientific">Siphoviridae sp. ct3r22</name>
    <dbReference type="NCBI Taxonomy" id="2825325"/>
    <lineage>
        <taxon>Viruses</taxon>
        <taxon>Duplodnaviria</taxon>
        <taxon>Heunggongvirae</taxon>
        <taxon>Uroviricota</taxon>
        <taxon>Caudoviricetes</taxon>
    </lineage>
</organism>
<evidence type="ECO:0000256" key="1">
    <source>
        <dbReference type="ARBA" id="ARBA00022485"/>
    </source>
</evidence>
<keyword evidence="1" id="KW-0004">4Fe-4S</keyword>
<dbReference type="HAMAP" id="MF_00917">
    <property type="entry name" value="QueE"/>
    <property type="match status" value="1"/>
</dbReference>
<dbReference type="InterPro" id="IPR013785">
    <property type="entry name" value="Aldolase_TIM"/>
</dbReference>
<keyword evidence="4" id="KW-0460">Magnesium</keyword>
<evidence type="ECO:0000256" key="2">
    <source>
        <dbReference type="ARBA" id="ARBA00022691"/>
    </source>
</evidence>
<keyword evidence="3" id="KW-0479">Metal-binding</keyword>
<proteinExistence type="inferred from homology"/>
<dbReference type="GO" id="GO:0016829">
    <property type="term" value="F:lyase activity"/>
    <property type="evidence" value="ECO:0007669"/>
    <property type="project" value="UniProtKB-KW"/>
</dbReference>
<reference evidence="9" key="1">
    <citation type="journal article" date="2021" name="Proc. Natl. Acad. Sci. U.S.A.">
        <title>A Catalog of Tens of Thousands of Viruses from Human Metagenomes Reveals Hidden Associations with Chronic Diseases.</title>
        <authorList>
            <person name="Tisza M.J."/>
            <person name="Buck C.B."/>
        </authorList>
    </citation>
    <scope>NUCLEOTIDE SEQUENCE</scope>
    <source>
        <strain evidence="9">Ct3r22</strain>
    </source>
</reference>
<dbReference type="InterPro" id="IPR024924">
    <property type="entry name" value="7-CO-7-deazaguanine_synth-like"/>
</dbReference>
<evidence type="ECO:0000313" key="9">
    <source>
        <dbReference type="EMBL" id="DAG00351.1"/>
    </source>
</evidence>
<accession>A0A8S5V167</accession>
<sequence>MLRKLDYEKKQPIIELFNSIQGESIEAGTPTIFVRMSGCNLRCCFNNSICDTAYSSFSPEKNKFTYKDVEDIIKKHPLTTTLCISGGEPCLNQEVLFNLIQIGEDNDMDISIETNGSIIVDENLLRRIDLANISPKLSSSEPTDEKLEKFGLSWTPSLKKHTSSRYNKEALWNLIEYTKDFRLKYVVGCQEDFNEIESQIKDLIDFDIKRKHRKRYPSYFKGQEVWYDHRFINPWNIVLMPAGSSNDELNQNRKIVAEYCAEHGYCYSDRLQIVIWEKERNK</sequence>
<dbReference type="GO" id="GO:0051539">
    <property type="term" value="F:4 iron, 4 sulfur cluster binding"/>
    <property type="evidence" value="ECO:0007669"/>
    <property type="project" value="UniProtKB-KW"/>
</dbReference>
<dbReference type="Gene3D" id="3.20.20.70">
    <property type="entry name" value="Aldolase class I"/>
    <property type="match status" value="1"/>
</dbReference>
<evidence type="ECO:0000256" key="4">
    <source>
        <dbReference type="ARBA" id="ARBA00022842"/>
    </source>
</evidence>
<evidence type="ECO:0000256" key="6">
    <source>
        <dbReference type="ARBA" id="ARBA00023014"/>
    </source>
</evidence>
<feature type="domain" description="Radical SAM core" evidence="8">
    <location>
        <begin position="26"/>
        <end position="278"/>
    </location>
</feature>
<protein>
    <submittedName>
        <fullName evidence="9">Organic radical activating enzyme</fullName>
    </submittedName>
</protein>
<dbReference type="PANTHER" id="PTHR42836:SF1">
    <property type="entry name" value="7-CARBOXY-7-DEAZAGUANINE SYNTHASE"/>
    <property type="match status" value="1"/>
</dbReference>
<dbReference type="Pfam" id="PF13353">
    <property type="entry name" value="Fer4_12"/>
    <property type="match status" value="1"/>
</dbReference>
<keyword evidence="7" id="KW-0456">Lyase</keyword>
<evidence type="ECO:0000259" key="8">
    <source>
        <dbReference type="PROSITE" id="PS51918"/>
    </source>
</evidence>
<name>A0A8S5V167_9CAUD</name>
<dbReference type="PANTHER" id="PTHR42836">
    <property type="entry name" value="7-CARBOXY-7-DEAZAGUANINE SYNTHASE"/>
    <property type="match status" value="1"/>
</dbReference>
<evidence type="ECO:0000256" key="7">
    <source>
        <dbReference type="ARBA" id="ARBA00023239"/>
    </source>
</evidence>
<keyword evidence="5" id="KW-0408">Iron</keyword>
<dbReference type="InterPro" id="IPR058240">
    <property type="entry name" value="rSAM_sf"/>
</dbReference>
<dbReference type="SUPFAM" id="SSF102114">
    <property type="entry name" value="Radical SAM enzymes"/>
    <property type="match status" value="1"/>
</dbReference>
<dbReference type="InterPro" id="IPR007197">
    <property type="entry name" value="rSAM"/>
</dbReference>
<evidence type="ECO:0000256" key="5">
    <source>
        <dbReference type="ARBA" id="ARBA00023004"/>
    </source>
</evidence>
<dbReference type="GO" id="GO:0046872">
    <property type="term" value="F:metal ion binding"/>
    <property type="evidence" value="ECO:0007669"/>
    <property type="project" value="UniProtKB-KW"/>
</dbReference>
<dbReference type="EMBL" id="BK016180">
    <property type="protein sequence ID" value="DAG00351.1"/>
    <property type="molecule type" value="Genomic_DNA"/>
</dbReference>
<dbReference type="PROSITE" id="PS51918">
    <property type="entry name" value="RADICAL_SAM"/>
    <property type="match status" value="1"/>
</dbReference>
<evidence type="ECO:0000256" key="3">
    <source>
        <dbReference type="ARBA" id="ARBA00022723"/>
    </source>
</evidence>